<gene>
    <name evidence="1" type="ORF">AVDCRST_MAG96-314</name>
</gene>
<name>A0A6J4RFC9_9BACT</name>
<accession>A0A6J4RFC9</accession>
<dbReference type="EMBL" id="CADCVN010000118">
    <property type="protein sequence ID" value="CAA9469572.1"/>
    <property type="molecule type" value="Genomic_DNA"/>
</dbReference>
<dbReference type="AlphaFoldDB" id="A0A6J4RFC9"/>
<organism evidence="1">
    <name type="scientific">uncultured Segetibacter sp</name>
    <dbReference type="NCBI Taxonomy" id="481133"/>
    <lineage>
        <taxon>Bacteria</taxon>
        <taxon>Pseudomonadati</taxon>
        <taxon>Bacteroidota</taxon>
        <taxon>Chitinophagia</taxon>
        <taxon>Chitinophagales</taxon>
        <taxon>Chitinophagaceae</taxon>
        <taxon>Segetibacter</taxon>
        <taxon>environmental samples</taxon>
    </lineage>
</organism>
<reference evidence="1" key="1">
    <citation type="submission" date="2020-02" db="EMBL/GenBank/DDBJ databases">
        <authorList>
            <person name="Meier V. D."/>
        </authorList>
    </citation>
    <scope>NUCLEOTIDE SEQUENCE</scope>
    <source>
        <strain evidence="1">AVDCRST_MAG96</strain>
    </source>
</reference>
<evidence type="ECO:0000313" key="1">
    <source>
        <dbReference type="EMBL" id="CAA9469572.1"/>
    </source>
</evidence>
<protein>
    <submittedName>
        <fullName evidence="1">Uncharacterized protein</fullName>
    </submittedName>
</protein>
<sequence length="101" mass="11262">MQQIFSAITQSLVKRVLLIGLMSLLSLSSLFVFTNQPAFADKLLEKSTPSEAAIDRAYELNEAAGFKEEDRLEAYEEATEAVANPKAGLEKIYEEDLKAYK</sequence>
<feature type="non-terminal residue" evidence="1">
    <location>
        <position position="101"/>
    </location>
</feature>
<proteinExistence type="predicted"/>